<dbReference type="KEGG" id="cbr:CBG_23671"/>
<keyword evidence="2" id="KW-1133">Transmembrane helix</keyword>
<dbReference type="Proteomes" id="UP000827892">
    <property type="component" value="Chromosome II"/>
</dbReference>
<dbReference type="EMBL" id="CP090892">
    <property type="protein sequence ID" value="ULU08681.1"/>
    <property type="molecule type" value="Genomic_DNA"/>
</dbReference>
<sequence>MMATTAVCNGSPVSFSTDRLRAFADKIHDLTSVRTNSGPKMENFLGACSPAEIKLAKSACKFVLHPSIEKNSVTYGLCCDELKVCAGYTKQERRGLKLVWGMKKVKKCTDIPTRDFDQKAEVIDALVSSYKIERPFDVRGDVETFFSTCPSKHKEVFGESCDKFYANSDKSGNKDTIGYGFCCETLEVCPPPSSSVENGETSPFYTQTWFFAVCGGVGILLIGSIVVVAYFFCIRKKGGGGKSGGGGMKSSKKSTKSKSKK</sequence>
<feature type="compositionally biased region" description="Basic residues" evidence="1">
    <location>
        <begin position="250"/>
        <end position="261"/>
    </location>
</feature>
<name>A0AAE9IX19_CAEBR</name>
<feature type="region of interest" description="Disordered" evidence="1">
    <location>
        <begin position="239"/>
        <end position="261"/>
    </location>
</feature>
<feature type="transmembrane region" description="Helical" evidence="2">
    <location>
        <begin position="209"/>
        <end position="233"/>
    </location>
</feature>
<reference evidence="3 4" key="1">
    <citation type="submission" date="2022-05" db="EMBL/GenBank/DDBJ databases">
        <title>Chromosome-level reference genomes for two strains of Caenorhabditis briggsae: an improved platform for comparative genomics.</title>
        <authorList>
            <person name="Stevens L."/>
            <person name="Andersen E.C."/>
        </authorList>
    </citation>
    <scope>NUCLEOTIDE SEQUENCE [LARGE SCALE GENOMIC DNA]</scope>
    <source>
        <strain evidence="3">QX1410_ONT</strain>
        <tissue evidence="3">Whole-organism</tissue>
    </source>
</reference>
<proteinExistence type="predicted"/>
<keyword evidence="2" id="KW-0812">Transmembrane</keyword>
<evidence type="ECO:0000256" key="2">
    <source>
        <dbReference type="SAM" id="Phobius"/>
    </source>
</evidence>
<accession>A0AAE9IX19</accession>
<dbReference type="AlphaFoldDB" id="A0AAE9IX19"/>
<keyword evidence="2" id="KW-0472">Membrane</keyword>
<evidence type="ECO:0000256" key="1">
    <source>
        <dbReference type="SAM" id="MobiDB-lite"/>
    </source>
</evidence>
<evidence type="ECO:0000313" key="4">
    <source>
        <dbReference type="Proteomes" id="UP000827892"/>
    </source>
</evidence>
<gene>
    <name evidence="3" type="ORF">L3Y34_019704</name>
</gene>
<organism evidence="3 4">
    <name type="scientific">Caenorhabditis briggsae</name>
    <dbReference type="NCBI Taxonomy" id="6238"/>
    <lineage>
        <taxon>Eukaryota</taxon>
        <taxon>Metazoa</taxon>
        <taxon>Ecdysozoa</taxon>
        <taxon>Nematoda</taxon>
        <taxon>Chromadorea</taxon>
        <taxon>Rhabditida</taxon>
        <taxon>Rhabditina</taxon>
        <taxon>Rhabditomorpha</taxon>
        <taxon>Rhabditoidea</taxon>
        <taxon>Rhabditidae</taxon>
        <taxon>Peloderinae</taxon>
        <taxon>Caenorhabditis</taxon>
    </lineage>
</organism>
<protein>
    <submittedName>
        <fullName evidence="3">Uncharacterized protein</fullName>
    </submittedName>
</protein>
<evidence type="ECO:0000313" key="3">
    <source>
        <dbReference type="EMBL" id="ULU08681.1"/>
    </source>
</evidence>